<evidence type="ECO:0000313" key="2">
    <source>
        <dbReference type="Proteomes" id="UP001596422"/>
    </source>
</evidence>
<dbReference type="RefSeq" id="WP_379914171.1">
    <property type="nucleotide sequence ID" value="NZ_JBHSWE010000002.1"/>
</dbReference>
<gene>
    <name evidence="1" type="ORF">ACFQDL_32545</name>
</gene>
<keyword evidence="2" id="KW-1185">Reference proteome</keyword>
<evidence type="ECO:0000313" key="1">
    <source>
        <dbReference type="EMBL" id="MFC6674323.1"/>
    </source>
</evidence>
<protein>
    <submittedName>
        <fullName evidence="1">Uncharacterized protein</fullName>
    </submittedName>
</protein>
<sequence>MQDSIKLRNPYSLDETLEKLRHYLTAIQRPEALSLLEKADSKAKAEEDYARQMESALLNGSTIECRELFSAFGDYWARTHDEIPCYRHHDAVNLIDSAIYHIKLGDSEDAIEFFNLMHNQP</sequence>
<organism evidence="1 2">
    <name type="scientific">Marinobacterium aestuariivivens</name>
    <dbReference type="NCBI Taxonomy" id="1698799"/>
    <lineage>
        <taxon>Bacteria</taxon>
        <taxon>Pseudomonadati</taxon>
        <taxon>Pseudomonadota</taxon>
        <taxon>Gammaproteobacteria</taxon>
        <taxon>Oceanospirillales</taxon>
        <taxon>Oceanospirillaceae</taxon>
        <taxon>Marinobacterium</taxon>
    </lineage>
</organism>
<dbReference type="EMBL" id="JBHSWE010000002">
    <property type="protein sequence ID" value="MFC6674323.1"/>
    <property type="molecule type" value="Genomic_DNA"/>
</dbReference>
<accession>A0ABW2AA55</accession>
<dbReference type="Proteomes" id="UP001596422">
    <property type="component" value="Unassembled WGS sequence"/>
</dbReference>
<proteinExistence type="predicted"/>
<reference evidence="2" key="1">
    <citation type="journal article" date="2019" name="Int. J. Syst. Evol. Microbiol.">
        <title>The Global Catalogue of Microorganisms (GCM) 10K type strain sequencing project: providing services to taxonomists for standard genome sequencing and annotation.</title>
        <authorList>
            <consortium name="The Broad Institute Genomics Platform"/>
            <consortium name="The Broad Institute Genome Sequencing Center for Infectious Disease"/>
            <person name="Wu L."/>
            <person name="Ma J."/>
        </authorList>
    </citation>
    <scope>NUCLEOTIDE SEQUENCE [LARGE SCALE GENOMIC DNA]</scope>
    <source>
        <strain evidence="2">NBRC 111756</strain>
    </source>
</reference>
<comment type="caution">
    <text evidence="1">The sequence shown here is derived from an EMBL/GenBank/DDBJ whole genome shotgun (WGS) entry which is preliminary data.</text>
</comment>
<name>A0ABW2AA55_9GAMM</name>